<dbReference type="RefSeq" id="WP_307262799.1">
    <property type="nucleotide sequence ID" value="NZ_JAUSVL010000001.1"/>
</dbReference>
<dbReference type="PRINTS" id="PR00146">
    <property type="entry name" value="DHPICSNTHASE"/>
</dbReference>
<sequence>MKMTLQGIICALITPLTEQEKIDLRGVDQLLERVIGGGINTLLALGSTGEQAMLRDAEKQRLLQAVKSALPAGVALIVGTGDTGTERAIDNAKMAQDAGADAVIVTPPSYYPFADGSLQEYYERIAEAIALPVILYNISRFTGNKLSPELVTKLSADQRIIGIKDSDRDMDYFRQLLKLTQAHKHFAVIQGSDRLLVESFVAGSPAGVSVTANIYPELTVSLYEQCRRGDSVGAQTLQQRNLELVKVIIRHGCFPVELKTAAAGLGLCQAMASSPFPVLSEQDRQQLVHDVQKIIAGETV</sequence>
<comment type="caution">
    <text evidence="5">The sequence shown here is derived from an EMBL/GenBank/DDBJ whole genome shotgun (WGS) entry which is preliminary data.</text>
</comment>
<feature type="binding site" evidence="4">
    <location>
        <position position="48"/>
    </location>
    <ligand>
        <name>pyruvate</name>
        <dbReference type="ChEBI" id="CHEBI:15361"/>
    </ligand>
</feature>
<dbReference type="GO" id="GO:0008747">
    <property type="term" value="F:N-acetylneuraminate lyase activity"/>
    <property type="evidence" value="ECO:0007669"/>
    <property type="project" value="TreeGrafter"/>
</dbReference>
<dbReference type="InterPro" id="IPR002220">
    <property type="entry name" value="DapA-like"/>
</dbReference>
<dbReference type="GO" id="GO:0019262">
    <property type="term" value="P:N-acetylneuraminate catabolic process"/>
    <property type="evidence" value="ECO:0007669"/>
    <property type="project" value="TreeGrafter"/>
</dbReference>
<dbReference type="PIRSF" id="PIRSF001365">
    <property type="entry name" value="DHDPS"/>
    <property type="match status" value="1"/>
</dbReference>
<dbReference type="PANTHER" id="PTHR42849">
    <property type="entry name" value="N-ACETYLNEURAMINATE LYASE"/>
    <property type="match status" value="1"/>
</dbReference>
<evidence type="ECO:0000313" key="5">
    <source>
        <dbReference type="EMBL" id="MDQ0290841.1"/>
    </source>
</evidence>
<dbReference type="AlphaFoldDB" id="A0AAE3VIE5"/>
<proteinExistence type="inferred from homology"/>
<gene>
    <name evidence="5" type="ORF">J3R75_002948</name>
</gene>
<dbReference type="PANTHER" id="PTHR42849:SF1">
    <property type="entry name" value="N-ACETYLNEURAMINATE LYASE"/>
    <property type="match status" value="1"/>
</dbReference>
<evidence type="ECO:0000256" key="1">
    <source>
        <dbReference type="ARBA" id="ARBA00023239"/>
    </source>
</evidence>
<dbReference type="Proteomes" id="UP001238163">
    <property type="component" value="Unassembled WGS sequence"/>
</dbReference>
<protein>
    <submittedName>
        <fullName evidence="5">4-hydroxy-tetrahydrodipicolinate synthase</fullName>
        <ecNumber evidence="5">4.3.3.7</ecNumber>
    </submittedName>
</protein>
<dbReference type="SMART" id="SM01130">
    <property type="entry name" value="DHDPS"/>
    <property type="match status" value="1"/>
</dbReference>
<comment type="similarity">
    <text evidence="2">Belongs to the DapA family.</text>
</comment>
<feature type="active site" description="Proton donor/acceptor" evidence="3">
    <location>
        <position position="136"/>
    </location>
</feature>
<name>A0AAE3VIE5_9BACT</name>
<dbReference type="InterPro" id="IPR013785">
    <property type="entry name" value="Aldolase_TIM"/>
</dbReference>
<dbReference type="Gene3D" id="3.20.20.70">
    <property type="entry name" value="Aldolase class I"/>
    <property type="match status" value="1"/>
</dbReference>
<evidence type="ECO:0000256" key="2">
    <source>
        <dbReference type="PIRNR" id="PIRNR001365"/>
    </source>
</evidence>
<evidence type="ECO:0000313" key="6">
    <source>
        <dbReference type="Proteomes" id="UP001238163"/>
    </source>
</evidence>
<evidence type="ECO:0000256" key="4">
    <source>
        <dbReference type="PIRSR" id="PIRSR001365-2"/>
    </source>
</evidence>
<dbReference type="EC" id="4.3.3.7" evidence="5"/>
<organism evidence="5 6">
    <name type="scientific">Oligosphaera ethanolica</name>
    <dbReference type="NCBI Taxonomy" id="760260"/>
    <lineage>
        <taxon>Bacteria</taxon>
        <taxon>Pseudomonadati</taxon>
        <taxon>Lentisphaerota</taxon>
        <taxon>Oligosphaeria</taxon>
        <taxon>Oligosphaerales</taxon>
        <taxon>Oligosphaeraceae</taxon>
        <taxon>Oligosphaera</taxon>
    </lineage>
</organism>
<feature type="active site" description="Schiff-base intermediate with substrate" evidence="3">
    <location>
        <position position="164"/>
    </location>
</feature>
<dbReference type="SUPFAM" id="SSF51569">
    <property type="entry name" value="Aldolase"/>
    <property type="match status" value="1"/>
</dbReference>
<feature type="binding site" evidence="4">
    <location>
        <position position="208"/>
    </location>
    <ligand>
        <name>pyruvate</name>
        <dbReference type="ChEBI" id="CHEBI:15361"/>
    </ligand>
</feature>
<accession>A0AAE3VIE5</accession>
<dbReference type="Pfam" id="PF00701">
    <property type="entry name" value="DHDPS"/>
    <property type="match status" value="1"/>
</dbReference>
<dbReference type="GO" id="GO:0005829">
    <property type="term" value="C:cytosol"/>
    <property type="evidence" value="ECO:0007669"/>
    <property type="project" value="TreeGrafter"/>
</dbReference>
<evidence type="ECO:0000256" key="3">
    <source>
        <dbReference type="PIRSR" id="PIRSR001365-1"/>
    </source>
</evidence>
<reference evidence="5" key="1">
    <citation type="submission" date="2023-07" db="EMBL/GenBank/DDBJ databases">
        <title>Genomic Encyclopedia of Type Strains, Phase IV (KMG-IV): sequencing the most valuable type-strain genomes for metagenomic binning, comparative biology and taxonomic classification.</title>
        <authorList>
            <person name="Goeker M."/>
        </authorList>
    </citation>
    <scope>NUCLEOTIDE SEQUENCE</scope>
    <source>
        <strain evidence="5">DSM 24202</strain>
    </source>
</reference>
<keyword evidence="6" id="KW-1185">Reference proteome</keyword>
<dbReference type="GO" id="GO:0008840">
    <property type="term" value="F:4-hydroxy-tetrahydrodipicolinate synthase activity"/>
    <property type="evidence" value="ECO:0007669"/>
    <property type="project" value="UniProtKB-EC"/>
</dbReference>
<keyword evidence="1 2" id="KW-0456">Lyase</keyword>
<dbReference type="EMBL" id="JAUSVL010000001">
    <property type="protein sequence ID" value="MDQ0290841.1"/>
    <property type="molecule type" value="Genomic_DNA"/>
</dbReference>
<dbReference type="CDD" id="cd00408">
    <property type="entry name" value="DHDPS-like"/>
    <property type="match status" value="1"/>
</dbReference>